<dbReference type="GeneID" id="82536444"/>
<comment type="caution">
    <text evidence="6">The sequence shown here is derived from an EMBL/GenBank/DDBJ whole genome shotgun (WGS) entry which is preliminary data.</text>
</comment>
<dbReference type="OrthoDB" id="9784774at2"/>
<dbReference type="InterPro" id="IPR011146">
    <property type="entry name" value="HIT-like"/>
</dbReference>
<dbReference type="InterPro" id="IPR036265">
    <property type="entry name" value="HIT-like_sf"/>
</dbReference>
<keyword evidence="7" id="KW-1185">Reference proteome</keyword>
<dbReference type="Pfam" id="PF01230">
    <property type="entry name" value="HIT"/>
    <property type="match status" value="1"/>
</dbReference>
<dbReference type="GO" id="GO:0016787">
    <property type="term" value="F:hydrolase activity"/>
    <property type="evidence" value="ECO:0007669"/>
    <property type="project" value="UniProtKB-KW"/>
</dbReference>
<dbReference type="CDD" id="cd01275">
    <property type="entry name" value="FHIT"/>
    <property type="match status" value="1"/>
</dbReference>
<dbReference type="EMBL" id="NXLS01000014">
    <property type="protein sequence ID" value="RDU61589.1"/>
    <property type="molecule type" value="Genomic_DNA"/>
</dbReference>
<dbReference type="InterPro" id="IPR052908">
    <property type="entry name" value="AP-4-A_phosphorylase"/>
</dbReference>
<keyword evidence="1" id="KW-0547">Nucleotide-binding</keyword>
<proteinExistence type="predicted"/>
<evidence type="ECO:0000256" key="3">
    <source>
        <dbReference type="PIRSR" id="PIRSR639383-2"/>
    </source>
</evidence>
<evidence type="ECO:0000256" key="1">
    <source>
        <dbReference type="ARBA" id="ARBA00022741"/>
    </source>
</evidence>
<dbReference type="Gene3D" id="3.30.428.10">
    <property type="entry name" value="HIT-like"/>
    <property type="match status" value="1"/>
</dbReference>
<evidence type="ECO:0000256" key="2">
    <source>
        <dbReference type="PIRSR" id="PIRSR639383-1"/>
    </source>
</evidence>
<dbReference type="Proteomes" id="UP000256650">
    <property type="component" value="Unassembled WGS sequence"/>
</dbReference>
<dbReference type="InterPro" id="IPR039383">
    <property type="entry name" value="FHIT"/>
</dbReference>
<gene>
    <name evidence="6" type="ORF">CQA43_09140</name>
</gene>
<feature type="binding site" evidence="3">
    <location>
        <position position="141"/>
    </location>
    <ligand>
        <name>substrate</name>
    </ligand>
</feature>
<dbReference type="RefSeq" id="WP_115552291.1">
    <property type="nucleotide sequence ID" value="NZ_CAONBV010000048.1"/>
</dbReference>
<sequence length="182" mass="20817">MEYLYAPWRSGYFKDKSTECVFCAISKGDSPLNTKSQPLFEGRGDSAVLQKSDFTNRVFYRNDKVFCVMNKFPYTPGHFLIIPHTHIPSPELLDVEIWLQMQRIAQKGVALLKEFGAQGVNLGMNIERAGGAGIPEHLHLHLIPRFIGDTNFFTTIGDSRAYGVDFDEIFQRIYELSQKHLR</sequence>
<evidence type="ECO:0000259" key="5">
    <source>
        <dbReference type="PROSITE" id="PS51084"/>
    </source>
</evidence>
<protein>
    <submittedName>
        <fullName evidence="6">HIT family hydrolase</fullName>
    </submittedName>
</protein>
<evidence type="ECO:0000313" key="6">
    <source>
        <dbReference type="EMBL" id="RDU61589.1"/>
    </source>
</evidence>
<name>A0A3D8I8W4_9HELI</name>
<evidence type="ECO:0000313" key="7">
    <source>
        <dbReference type="Proteomes" id="UP000256650"/>
    </source>
</evidence>
<dbReference type="SUPFAM" id="SSF54197">
    <property type="entry name" value="HIT-like"/>
    <property type="match status" value="1"/>
</dbReference>
<dbReference type="GO" id="GO:0000166">
    <property type="term" value="F:nucleotide binding"/>
    <property type="evidence" value="ECO:0007669"/>
    <property type="project" value="UniProtKB-KW"/>
</dbReference>
<dbReference type="PROSITE" id="PS51084">
    <property type="entry name" value="HIT_2"/>
    <property type="match status" value="1"/>
</dbReference>
<evidence type="ECO:0000256" key="4">
    <source>
        <dbReference type="PROSITE-ProRule" id="PRU00464"/>
    </source>
</evidence>
<organism evidence="6 7">
    <name type="scientific">Helicobacter ganmani</name>
    <dbReference type="NCBI Taxonomy" id="60246"/>
    <lineage>
        <taxon>Bacteria</taxon>
        <taxon>Pseudomonadati</taxon>
        <taxon>Campylobacterota</taxon>
        <taxon>Epsilonproteobacteria</taxon>
        <taxon>Campylobacterales</taxon>
        <taxon>Helicobacteraceae</taxon>
        <taxon>Helicobacter</taxon>
    </lineage>
</organism>
<accession>A0A3D8I8W4</accession>
<dbReference type="PANTHER" id="PTHR42997">
    <property type="entry name" value="HIT FAMILY HYDROLASE"/>
    <property type="match status" value="1"/>
</dbReference>
<feature type="active site" description="Tele-AMP-histidine intermediate" evidence="2">
    <location>
        <position position="139"/>
    </location>
</feature>
<reference evidence="6 7" key="1">
    <citation type="submission" date="2018-04" db="EMBL/GenBank/DDBJ databases">
        <title>Novel Campyloabacter and Helicobacter Species and Strains.</title>
        <authorList>
            <person name="Mannion A.J."/>
            <person name="Shen Z."/>
            <person name="Fox J.G."/>
        </authorList>
    </citation>
    <scope>NUCLEOTIDE SEQUENCE [LARGE SCALE GENOMIC DNA]</scope>
    <source>
        <strain evidence="6 7">MIT 99-5101</strain>
    </source>
</reference>
<keyword evidence="6" id="KW-0378">Hydrolase</keyword>
<dbReference type="PANTHER" id="PTHR42997:SF1">
    <property type="entry name" value="AP-4-A PHOSPHORYLASE"/>
    <property type="match status" value="1"/>
</dbReference>
<dbReference type="AlphaFoldDB" id="A0A3D8I8W4"/>
<feature type="short sequence motif" description="Histidine triad motif" evidence="4">
    <location>
        <begin position="137"/>
        <end position="141"/>
    </location>
</feature>
<feature type="domain" description="HIT" evidence="5">
    <location>
        <begin position="45"/>
        <end position="152"/>
    </location>
</feature>
<feature type="binding site" evidence="3">
    <location>
        <position position="70"/>
    </location>
    <ligand>
        <name>substrate</name>
    </ligand>
</feature>